<dbReference type="Pfam" id="PF16199">
    <property type="entry name" value="Radical_SAM_C"/>
    <property type="match status" value="1"/>
</dbReference>
<dbReference type="SUPFAM" id="SSF55729">
    <property type="entry name" value="Acyl-CoA N-acyltransferases (Nat)"/>
    <property type="match status" value="1"/>
</dbReference>
<keyword evidence="8 15" id="KW-0479">Metal-binding</keyword>
<dbReference type="InterPro" id="IPR058240">
    <property type="entry name" value="rSAM_sf"/>
</dbReference>
<dbReference type="GO" id="GO:0046872">
    <property type="term" value="F:metal ion binding"/>
    <property type="evidence" value="ECO:0007669"/>
    <property type="project" value="UniProtKB-KW"/>
</dbReference>
<comment type="catalytic activity">
    <reaction evidence="14">
        <text>uridine(34) in tRNA + acetyl-CoA + S-adenosyl-L-methionine + H2O = 5-(carboxymethyl)uridine(34) in tRNA + 5'-deoxyadenosine + L-methionine + CoA + 2 H(+)</text>
        <dbReference type="Rhea" id="RHEA:61020"/>
        <dbReference type="Rhea" id="RHEA-COMP:10407"/>
        <dbReference type="Rhea" id="RHEA-COMP:11727"/>
        <dbReference type="ChEBI" id="CHEBI:15377"/>
        <dbReference type="ChEBI" id="CHEBI:15378"/>
        <dbReference type="ChEBI" id="CHEBI:17319"/>
        <dbReference type="ChEBI" id="CHEBI:57287"/>
        <dbReference type="ChEBI" id="CHEBI:57288"/>
        <dbReference type="ChEBI" id="CHEBI:57844"/>
        <dbReference type="ChEBI" id="CHEBI:59789"/>
        <dbReference type="ChEBI" id="CHEBI:65315"/>
        <dbReference type="ChEBI" id="CHEBI:74882"/>
        <dbReference type="EC" id="2.3.1.311"/>
    </reaction>
    <physiologicalReaction direction="left-to-right" evidence="14">
        <dbReference type="Rhea" id="RHEA:61021"/>
    </physiologicalReaction>
</comment>
<dbReference type="InterPro" id="IPR034687">
    <property type="entry name" value="ELP3-like"/>
</dbReference>
<dbReference type="CDD" id="cd01335">
    <property type="entry name" value="Radical_SAM"/>
    <property type="match status" value="1"/>
</dbReference>
<dbReference type="EC" id="2.3.1.311" evidence="13"/>
<gene>
    <name evidence="17" type="ORF">A3H61_03310</name>
</gene>
<dbReference type="GO" id="GO:0033588">
    <property type="term" value="C:elongator holoenzyme complex"/>
    <property type="evidence" value="ECO:0007669"/>
    <property type="project" value="TreeGrafter"/>
</dbReference>
<comment type="caution">
    <text evidence="17">The sequence shown here is derived from an EMBL/GenBank/DDBJ whole genome shotgun (WGS) entry which is preliminary data.</text>
</comment>
<dbReference type="InterPro" id="IPR032432">
    <property type="entry name" value="Radical_SAM_C"/>
</dbReference>
<comment type="pathway">
    <text evidence="1">tRNA modification.</text>
</comment>
<keyword evidence="9" id="KW-0694">RNA-binding</keyword>
<protein>
    <recommendedName>
        <fullName evidence="13">tRNA carboxymethyluridine synthase</fullName>
        <ecNumber evidence="13">2.3.1.311</ecNumber>
    </recommendedName>
</protein>
<dbReference type="PIRSF" id="PIRSF005669">
    <property type="entry name" value="Hist_AcTrfase_ELP3"/>
    <property type="match status" value="1"/>
</dbReference>
<comment type="similarity">
    <text evidence="2">Belongs to the ELP3 family.</text>
</comment>
<reference evidence="17 18" key="1">
    <citation type="journal article" date="2016" name="Nat. Commun.">
        <title>Thousands of microbial genomes shed light on interconnected biogeochemical processes in an aquifer system.</title>
        <authorList>
            <person name="Anantharaman K."/>
            <person name="Brown C.T."/>
            <person name="Hug L.A."/>
            <person name="Sharon I."/>
            <person name="Castelle C.J."/>
            <person name="Probst A.J."/>
            <person name="Thomas B.C."/>
            <person name="Singh A."/>
            <person name="Wilkins M.J."/>
            <person name="Karaoz U."/>
            <person name="Brodie E.L."/>
            <person name="Williams K.H."/>
            <person name="Hubbard S.S."/>
            <person name="Banfield J.F."/>
        </authorList>
    </citation>
    <scope>NUCLEOTIDE SEQUENCE [LARGE SCALE GENOMIC DNA]</scope>
</reference>
<keyword evidence="4" id="KW-0820">tRNA-binding</keyword>
<keyword evidence="6" id="KW-0949">S-adenosyl-L-methionine</keyword>
<evidence type="ECO:0000256" key="7">
    <source>
        <dbReference type="ARBA" id="ARBA00022694"/>
    </source>
</evidence>
<evidence type="ECO:0000256" key="12">
    <source>
        <dbReference type="ARBA" id="ARBA00023315"/>
    </source>
</evidence>
<evidence type="ECO:0000256" key="10">
    <source>
        <dbReference type="ARBA" id="ARBA00023004"/>
    </source>
</evidence>
<evidence type="ECO:0000256" key="13">
    <source>
        <dbReference type="ARBA" id="ARBA00044771"/>
    </source>
</evidence>
<dbReference type="InterPro" id="IPR007197">
    <property type="entry name" value="rSAM"/>
</dbReference>
<keyword evidence="5" id="KW-0808">Transferase</keyword>
<keyword evidence="7" id="KW-0819">tRNA processing</keyword>
<dbReference type="GO" id="GO:0005737">
    <property type="term" value="C:cytoplasm"/>
    <property type="evidence" value="ECO:0007669"/>
    <property type="project" value="TreeGrafter"/>
</dbReference>
<comment type="cofactor">
    <cofactor evidence="15">
        <name>[4Fe-4S] cluster</name>
        <dbReference type="ChEBI" id="CHEBI:49883"/>
    </cofactor>
    <text evidence="15">Binds 1 [4Fe-4S] cluster. The cluster is coordinated with 3 cysteines and an exchangeable S-adenosyl-L-methionine.</text>
</comment>
<proteinExistence type="inferred from homology"/>
<feature type="binding site" evidence="15">
    <location>
        <position position="89"/>
    </location>
    <ligand>
        <name>[4Fe-4S] cluster</name>
        <dbReference type="ChEBI" id="CHEBI:49883"/>
        <note>4Fe-4S-S-AdoMet</note>
    </ligand>
</feature>
<sequence length="534" mass="61728">MTANVQIINALLSHTLKTKDDLSRVKRKLARDFGIGIVTNNWLLARYREGVAEGTIMKAPLLERLLVKRPIRTLSGVAPITLATKPFPCPGRCVYCPTDVRMPKSYLASQPAAARALRLKFDPYKQVQSRLETLYANGHTPEKCDLRILGGTWSSYPKLYQTWFVKEMYRGLNEFGDNSKFKVKNLRAQQTINETATHRCIGLSIETRPDWITMDEIKRFRKFGVTKVELGVQHLDRGVMDLIKRDHYKEDVVHATRLLKDAGFKVAYHIMPNLPGSTPEMDIAMGKEIFADDGLRPDQLKIYPCVVLEKAALFEWYKRGDYKTYDDETLTDIIAEMKRIVPPYVRIERVYRDVPSNDIVDGSRHINFRELVQKRMRENGWKCHCIRCREVKDQEKFQISNFKFQMFIDTYSASDGVEYFISYESPDRKILYAFIRLRLQSKNKRRQLSTIKNIPLIRELHTYGQLVPITDTETRATQHKGLGKRLLAQVEEIAKSAGYDTIAVISGVGVRGYYAKRGYSLDEKWGYMVKKLKT</sequence>
<dbReference type="GO" id="GO:0106261">
    <property type="term" value="F:tRNA uridine(34) acetyltransferase activity"/>
    <property type="evidence" value="ECO:0007669"/>
    <property type="project" value="UniProtKB-EC"/>
</dbReference>
<evidence type="ECO:0000256" key="8">
    <source>
        <dbReference type="ARBA" id="ARBA00022723"/>
    </source>
</evidence>
<dbReference type="Proteomes" id="UP000178315">
    <property type="component" value="Unassembled WGS sequence"/>
</dbReference>
<keyword evidence="11 15" id="KW-0411">Iron-sulfur</keyword>
<keyword evidence="3" id="KW-0004">4Fe-4S</keyword>
<evidence type="ECO:0000256" key="4">
    <source>
        <dbReference type="ARBA" id="ARBA00022555"/>
    </source>
</evidence>
<feature type="binding site" evidence="15">
    <location>
        <position position="93"/>
    </location>
    <ligand>
        <name>[4Fe-4S] cluster</name>
        <dbReference type="ChEBI" id="CHEBI:49883"/>
        <note>4Fe-4S-S-AdoMet</note>
    </ligand>
</feature>
<dbReference type="Pfam" id="PF04055">
    <property type="entry name" value="Radical_SAM"/>
    <property type="match status" value="1"/>
</dbReference>
<dbReference type="AlphaFoldDB" id="A0A1G2AAD9"/>
<dbReference type="InterPro" id="IPR016181">
    <property type="entry name" value="Acyl_CoA_acyltransferase"/>
</dbReference>
<dbReference type="EMBL" id="MHJU01000006">
    <property type="protein sequence ID" value="OGY73868.1"/>
    <property type="molecule type" value="Genomic_DNA"/>
</dbReference>
<dbReference type="GO" id="GO:0051539">
    <property type="term" value="F:4 iron, 4 sulfur cluster binding"/>
    <property type="evidence" value="ECO:0007669"/>
    <property type="project" value="UniProtKB-KW"/>
</dbReference>
<dbReference type="PANTHER" id="PTHR11135">
    <property type="entry name" value="HISTONE ACETYLTRANSFERASE-RELATED"/>
    <property type="match status" value="1"/>
</dbReference>
<evidence type="ECO:0000256" key="3">
    <source>
        <dbReference type="ARBA" id="ARBA00022485"/>
    </source>
</evidence>
<evidence type="ECO:0000256" key="1">
    <source>
        <dbReference type="ARBA" id="ARBA00005217"/>
    </source>
</evidence>
<evidence type="ECO:0000313" key="18">
    <source>
        <dbReference type="Proteomes" id="UP000178315"/>
    </source>
</evidence>
<dbReference type="GO" id="GO:0002926">
    <property type="term" value="P:tRNA wobble base 5-methoxycarbonylmethyl-2-thiouridinylation"/>
    <property type="evidence" value="ECO:0007669"/>
    <property type="project" value="TreeGrafter"/>
</dbReference>
<evidence type="ECO:0000256" key="15">
    <source>
        <dbReference type="PIRSR" id="PIRSR005669-1"/>
    </source>
</evidence>
<dbReference type="CDD" id="cd04301">
    <property type="entry name" value="NAT_SF"/>
    <property type="match status" value="1"/>
</dbReference>
<dbReference type="SFLD" id="SFLDS00029">
    <property type="entry name" value="Radical_SAM"/>
    <property type="match status" value="1"/>
</dbReference>
<keyword evidence="10 15" id="KW-0408">Iron</keyword>
<feature type="domain" description="Radical SAM core" evidence="16">
    <location>
        <begin position="72"/>
        <end position="352"/>
    </location>
</feature>
<organism evidence="17 18">
    <name type="scientific">Candidatus Jacksonbacteria bacterium RIFCSPLOWO2_02_FULL_44_20</name>
    <dbReference type="NCBI Taxonomy" id="1798460"/>
    <lineage>
        <taxon>Bacteria</taxon>
        <taxon>Candidatus Jacksoniibacteriota</taxon>
    </lineage>
</organism>
<evidence type="ECO:0000256" key="5">
    <source>
        <dbReference type="ARBA" id="ARBA00022679"/>
    </source>
</evidence>
<evidence type="ECO:0000256" key="2">
    <source>
        <dbReference type="ARBA" id="ARBA00005494"/>
    </source>
</evidence>
<evidence type="ECO:0000313" key="17">
    <source>
        <dbReference type="EMBL" id="OGY73868.1"/>
    </source>
</evidence>
<evidence type="ECO:0000256" key="14">
    <source>
        <dbReference type="ARBA" id="ARBA00047372"/>
    </source>
</evidence>
<dbReference type="SFLD" id="SFLDG01086">
    <property type="entry name" value="elongater_protein-like"/>
    <property type="match status" value="1"/>
</dbReference>
<dbReference type="GO" id="GO:0000049">
    <property type="term" value="F:tRNA binding"/>
    <property type="evidence" value="ECO:0007669"/>
    <property type="project" value="UniProtKB-KW"/>
</dbReference>
<dbReference type="PROSITE" id="PS51918">
    <property type="entry name" value="RADICAL_SAM"/>
    <property type="match status" value="1"/>
</dbReference>
<accession>A0A1G2AAD9</accession>
<evidence type="ECO:0000256" key="11">
    <source>
        <dbReference type="ARBA" id="ARBA00023014"/>
    </source>
</evidence>
<keyword evidence="12" id="KW-0012">Acyltransferase</keyword>
<dbReference type="InterPro" id="IPR039661">
    <property type="entry name" value="ELP3"/>
</dbReference>
<evidence type="ECO:0000256" key="9">
    <source>
        <dbReference type="ARBA" id="ARBA00022884"/>
    </source>
</evidence>
<dbReference type="InterPro" id="IPR006638">
    <property type="entry name" value="Elp3/MiaA/NifB-like_rSAM"/>
</dbReference>
<dbReference type="SFLD" id="SFLDF00344">
    <property type="entry name" value="ELP3-like"/>
    <property type="match status" value="1"/>
</dbReference>
<evidence type="ECO:0000259" key="16">
    <source>
        <dbReference type="PROSITE" id="PS51918"/>
    </source>
</evidence>
<dbReference type="PANTHER" id="PTHR11135:SF2">
    <property type="entry name" value="ELONGATOR COMPLEX PROTEIN 3"/>
    <property type="match status" value="1"/>
</dbReference>
<dbReference type="SUPFAM" id="SSF102114">
    <property type="entry name" value="Radical SAM enzymes"/>
    <property type="match status" value="1"/>
</dbReference>
<name>A0A1G2AAD9_9BACT</name>
<feature type="binding site" evidence="15">
    <location>
        <position position="96"/>
    </location>
    <ligand>
        <name>[4Fe-4S] cluster</name>
        <dbReference type="ChEBI" id="CHEBI:49883"/>
        <note>4Fe-4S-S-AdoMet</note>
    </ligand>
</feature>
<evidence type="ECO:0000256" key="6">
    <source>
        <dbReference type="ARBA" id="ARBA00022691"/>
    </source>
</evidence>
<dbReference type="NCBIfam" id="TIGR01211">
    <property type="entry name" value="ELP3"/>
    <property type="match status" value="1"/>
</dbReference>
<dbReference type="Gene3D" id="3.40.630.30">
    <property type="match status" value="1"/>
</dbReference>
<dbReference type="SMART" id="SM00729">
    <property type="entry name" value="Elp3"/>
    <property type="match status" value="1"/>
</dbReference>